<dbReference type="Pfam" id="PF02466">
    <property type="entry name" value="Tim17"/>
    <property type="match status" value="1"/>
</dbReference>
<dbReference type="STRING" id="72359.L7JU14"/>
<keyword evidence="6" id="KW-1133">Transmembrane helix</keyword>
<keyword evidence="9" id="KW-0811">Translocation</keyword>
<dbReference type="InterPro" id="IPR039175">
    <property type="entry name" value="TIM22"/>
</dbReference>
<keyword evidence="9" id="KW-0813">Transport</keyword>
<evidence type="ECO:0000256" key="3">
    <source>
        <dbReference type="ARBA" id="ARBA00020722"/>
    </source>
</evidence>
<evidence type="ECO:0000313" key="10">
    <source>
        <dbReference type="EMBL" id="ELQ74914.1"/>
    </source>
</evidence>
<keyword evidence="8" id="KW-0472">Membrane</keyword>
<dbReference type="HOGENOM" id="CLU_164171_0_0_1"/>
<comment type="function">
    <text evidence="9">Essential core component of the TIM22 complex, a complex that mediates the import and insertion of multi-pass transmembrane proteins into the mitochondrial inner membrane. In the TIM22 complex, it constitutes the voltage-activated and signal-gated channel. Forms a twin-pore translocase that uses the membrane potential as external driving force in 2 voltage-dependent steps.</text>
</comment>
<keyword evidence="11" id="KW-1185">Reference proteome</keyword>
<evidence type="ECO:0000256" key="2">
    <source>
        <dbReference type="ARBA" id="ARBA00008444"/>
    </source>
</evidence>
<gene>
    <name evidence="10" type="ORF">THOM_2160</name>
</gene>
<dbReference type="PANTHER" id="PTHR14110">
    <property type="entry name" value="MITOCHONDRIAL IMPORT INNER MEMBRANE TRANSLOCASE SUBUNIT TIM22"/>
    <property type="match status" value="1"/>
</dbReference>
<keyword evidence="7 9" id="KW-0496">Mitochondrion</keyword>
<dbReference type="GO" id="GO:0045039">
    <property type="term" value="P:protein insertion into mitochondrial inner membrane"/>
    <property type="evidence" value="ECO:0007669"/>
    <property type="project" value="UniProtKB-UniRule"/>
</dbReference>
<dbReference type="GO" id="GO:0042721">
    <property type="term" value="C:TIM22 mitochondrial import inner membrane insertion complex"/>
    <property type="evidence" value="ECO:0007669"/>
    <property type="project" value="UniProtKB-UniRule"/>
</dbReference>
<evidence type="ECO:0000256" key="7">
    <source>
        <dbReference type="ARBA" id="ARBA00023128"/>
    </source>
</evidence>
<organism evidence="10 11">
    <name type="scientific">Trachipleistophora hominis</name>
    <name type="common">Microsporidian parasite</name>
    <dbReference type="NCBI Taxonomy" id="72359"/>
    <lineage>
        <taxon>Eukaryota</taxon>
        <taxon>Fungi</taxon>
        <taxon>Fungi incertae sedis</taxon>
        <taxon>Microsporidia</taxon>
        <taxon>Pleistophoridae</taxon>
        <taxon>Trachipleistophora</taxon>
    </lineage>
</organism>
<dbReference type="AlphaFoldDB" id="L7JU14"/>
<dbReference type="EMBL" id="JH994008">
    <property type="protein sequence ID" value="ELQ74914.1"/>
    <property type="molecule type" value="Genomic_DNA"/>
</dbReference>
<comment type="subunit">
    <text evidence="9">Component of the TIM22 complex.</text>
</comment>
<name>L7JU14_TRAHO</name>
<reference evidence="10 11" key="1">
    <citation type="journal article" date="2012" name="PLoS Pathog.">
        <title>The genome of the obligate intracellular parasite Trachipleistophora hominis: new insights into microsporidian genome dynamics and reductive evolution.</title>
        <authorList>
            <person name="Heinz E."/>
            <person name="Williams T.A."/>
            <person name="Nakjang S."/>
            <person name="Noel C.J."/>
            <person name="Swan D.C."/>
            <person name="Goldberg A.V."/>
            <person name="Harris S.R."/>
            <person name="Weinmaier T."/>
            <person name="Markert S."/>
            <person name="Becher D."/>
            <person name="Bernhardt J."/>
            <person name="Dagan T."/>
            <person name="Hacker C."/>
            <person name="Lucocq J.M."/>
            <person name="Schweder T."/>
            <person name="Rattei T."/>
            <person name="Hall N."/>
            <person name="Hirt R.P."/>
            <person name="Embley T.M."/>
        </authorList>
    </citation>
    <scope>NUCLEOTIDE SEQUENCE [LARGE SCALE GENOMIC DNA]</scope>
</reference>
<evidence type="ECO:0000256" key="1">
    <source>
        <dbReference type="ARBA" id="ARBA00004448"/>
    </source>
</evidence>
<comment type="subcellular location">
    <subcellularLocation>
        <location evidence="1 9">Mitochondrion inner membrane</location>
        <topology evidence="1 9">Multi-pass membrane protein</topology>
    </subcellularLocation>
</comment>
<keyword evidence="5 9" id="KW-0999">Mitochondrion inner membrane</keyword>
<evidence type="ECO:0000313" key="11">
    <source>
        <dbReference type="Proteomes" id="UP000011185"/>
    </source>
</evidence>
<dbReference type="InParanoid" id="L7JU14"/>
<evidence type="ECO:0000256" key="4">
    <source>
        <dbReference type="ARBA" id="ARBA00022692"/>
    </source>
</evidence>
<protein>
    <recommendedName>
        <fullName evidence="3 9">Mitochondrial import inner membrane translocase subunit TIM22</fullName>
    </recommendedName>
</protein>
<dbReference type="PANTHER" id="PTHR14110:SF0">
    <property type="entry name" value="MITOCHONDRIAL IMPORT INNER MEMBRANE TRANSLOCASE SUBUNIT TIM22"/>
    <property type="match status" value="1"/>
</dbReference>
<sequence>MASEPQANEQTLKKSFSSRINPIIRNVVANGAKGYVFGTLVGLLNSRKSIKCTLSDMHSSGKRFMMLGMIYTGSEALIETVRGKRDPLNVLGASAIAGGLVMSRNGLGKSVLGAVGFSVYTGLNEFYYTRDDK</sequence>
<dbReference type="OrthoDB" id="2188586at2759"/>
<evidence type="ECO:0000256" key="9">
    <source>
        <dbReference type="RuleBase" id="RU367038"/>
    </source>
</evidence>
<evidence type="ECO:0000256" key="6">
    <source>
        <dbReference type="ARBA" id="ARBA00022989"/>
    </source>
</evidence>
<comment type="similarity">
    <text evidence="2 9">Belongs to the Tim17/Tim22/Tim23 family.</text>
</comment>
<dbReference type="GO" id="GO:0008320">
    <property type="term" value="F:protein transmembrane transporter activity"/>
    <property type="evidence" value="ECO:0007669"/>
    <property type="project" value="UniProtKB-UniRule"/>
</dbReference>
<accession>L7JU14</accession>
<evidence type="ECO:0000256" key="8">
    <source>
        <dbReference type="ARBA" id="ARBA00023136"/>
    </source>
</evidence>
<dbReference type="VEuPathDB" id="MicrosporidiaDB:THOM_2160"/>
<keyword evidence="9" id="KW-0653">Protein transport</keyword>
<evidence type="ECO:0000256" key="5">
    <source>
        <dbReference type="ARBA" id="ARBA00022792"/>
    </source>
</evidence>
<proteinExistence type="inferred from homology"/>
<dbReference type="Proteomes" id="UP000011185">
    <property type="component" value="Unassembled WGS sequence"/>
</dbReference>
<keyword evidence="4" id="KW-0812">Transmembrane</keyword>
<dbReference type="OMA" id="NEFYYTR"/>
<dbReference type="GO" id="GO:0030943">
    <property type="term" value="F:mitochondrion targeting sequence binding"/>
    <property type="evidence" value="ECO:0007669"/>
    <property type="project" value="TreeGrafter"/>
</dbReference>